<feature type="region of interest" description="Disordered" evidence="7">
    <location>
        <begin position="27"/>
        <end position="50"/>
    </location>
</feature>
<gene>
    <name evidence="10" type="ORF">HKI87_05g38530</name>
</gene>
<keyword evidence="6 8" id="KW-0472">Membrane</keyword>
<keyword evidence="4 8" id="KW-0812">Transmembrane</keyword>
<dbReference type="InterPro" id="IPR051258">
    <property type="entry name" value="Diverse_Substrate_Transporter"/>
</dbReference>
<feature type="transmembrane region" description="Helical" evidence="8">
    <location>
        <begin position="394"/>
        <end position="415"/>
    </location>
</feature>
<evidence type="ECO:0000259" key="9">
    <source>
        <dbReference type="Pfam" id="PF00892"/>
    </source>
</evidence>
<feature type="transmembrane region" description="Helical" evidence="8">
    <location>
        <begin position="195"/>
        <end position="216"/>
    </location>
</feature>
<organism evidence="10 11">
    <name type="scientific">Chloropicon roscoffensis</name>
    <dbReference type="NCBI Taxonomy" id="1461544"/>
    <lineage>
        <taxon>Eukaryota</taxon>
        <taxon>Viridiplantae</taxon>
        <taxon>Chlorophyta</taxon>
        <taxon>Chloropicophyceae</taxon>
        <taxon>Chloropicales</taxon>
        <taxon>Chloropicaceae</taxon>
        <taxon>Chloropicon</taxon>
    </lineage>
</organism>
<dbReference type="PANTHER" id="PTHR42920:SF23">
    <property type="entry name" value="EAMA DOMAIN-CONTAINING PROTEIN"/>
    <property type="match status" value="1"/>
</dbReference>
<keyword evidence="3" id="KW-1003">Cell membrane</keyword>
<proteinExistence type="inferred from homology"/>
<keyword evidence="11" id="KW-1185">Reference proteome</keyword>
<feature type="transmembrane region" description="Helical" evidence="8">
    <location>
        <begin position="102"/>
        <end position="122"/>
    </location>
</feature>
<evidence type="ECO:0000256" key="1">
    <source>
        <dbReference type="ARBA" id="ARBA00004651"/>
    </source>
</evidence>
<comment type="subcellular location">
    <subcellularLocation>
        <location evidence="1">Cell membrane</location>
        <topology evidence="1">Multi-pass membrane protein</topology>
    </subcellularLocation>
</comment>
<feature type="domain" description="EamA" evidence="9">
    <location>
        <begin position="261"/>
        <end position="404"/>
    </location>
</feature>
<comment type="similarity">
    <text evidence="2">Belongs to the drug/metabolite transporter (DMT) superfamily. Plant drug/metabolite exporter (P-DME) (TC 2.A.7.4) family.</text>
</comment>
<feature type="transmembrane region" description="Helical" evidence="8">
    <location>
        <begin position="335"/>
        <end position="355"/>
    </location>
</feature>
<feature type="domain" description="EamA" evidence="9">
    <location>
        <begin position="102"/>
        <end position="240"/>
    </location>
</feature>
<evidence type="ECO:0000256" key="4">
    <source>
        <dbReference type="ARBA" id="ARBA00022692"/>
    </source>
</evidence>
<evidence type="ECO:0000256" key="3">
    <source>
        <dbReference type="ARBA" id="ARBA00022475"/>
    </source>
</evidence>
<evidence type="ECO:0000256" key="8">
    <source>
        <dbReference type="SAM" id="Phobius"/>
    </source>
</evidence>
<dbReference type="Proteomes" id="UP001472866">
    <property type="component" value="Chromosome 05"/>
</dbReference>
<evidence type="ECO:0000256" key="2">
    <source>
        <dbReference type="ARBA" id="ARBA00007635"/>
    </source>
</evidence>
<dbReference type="InterPro" id="IPR000620">
    <property type="entry name" value="EamA_dom"/>
</dbReference>
<feature type="transmembrane region" description="Helical" evidence="8">
    <location>
        <begin position="223"/>
        <end position="241"/>
    </location>
</feature>
<evidence type="ECO:0000256" key="7">
    <source>
        <dbReference type="SAM" id="MobiDB-lite"/>
    </source>
</evidence>
<evidence type="ECO:0000256" key="5">
    <source>
        <dbReference type="ARBA" id="ARBA00022989"/>
    </source>
</evidence>
<sequence length="417" mass="42921">MSARSPGLASARRGFLANPAGHGALQVRQIAPKGRRRRIPRAGGSSGSRETLASLWAAKASAWSSGRPSRGVRAFGVKSDSEGPSLAEGAVVTSGSAGGSRLMMLLVAALWGSYVPCLKVLYNMAGPPSIATYTAVHLLLAWAFLKLCQVAFFKVTDESFEDGKGKPDWSDGAELAFWDTAAALLQTWGVTLTSAVHAGVIICLATGFVPILSWVMIGQRPKAVEVAGSTLALVGAVLLALDGTGAVAAGGDLIVNGNFLGDMITALAALFYAVAMVRIHQKTSLVGVSSTRLAVDKALFAALIGMLWALGEAGYQSLVGGGWHSTWEGCFSANQWLIILFIGIGPSALSNVLQFKALSNLKPSEGQVILSTVPVWAILFSLAVGGPVAMGGMALGGLALIGISSSLVLFAEVALGG</sequence>
<evidence type="ECO:0000313" key="11">
    <source>
        <dbReference type="Proteomes" id="UP001472866"/>
    </source>
</evidence>
<dbReference type="EMBL" id="CP151505">
    <property type="protein sequence ID" value="WZN62317.1"/>
    <property type="molecule type" value="Genomic_DNA"/>
</dbReference>
<dbReference type="SUPFAM" id="SSF103481">
    <property type="entry name" value="Multidrug resistance efflux transporter EmrE"/>
    <property type="match status" value="1"/>
</dbReference>
<dbReference type="Pfam" id="PF00892">
    <property type="entry name" value="EamA"/>
    <property type="match status" value="2"/>
</dbReference>
<dbReference type="InterPro" id="IPR037185">
    <property type="entry name" value="EmrE-like"/>
</dbReference>
<dbReference type="PANTHER" id="PTHR42920">
    <property type="entry name" value="OS03G0707200 PROTEIN-RELATED"/>
    <property type="match status" value="1"/>
</dbReference>
<feature type="transmembrane region" description="Helical" evidence="8">
    <location>
        <begin position="367"/>
        <end position="388"/>
    </location>
</feature>
<evidence type="ECO:0000256" key="6">
    <source>
        <dbReference type="ARBA" id="ARBA00023136"/>
    </source>
</evidence>
<protein>
    <submittedName>
        <fullName evidence="10">EamA domain-containing protein</fullName>
    </submittedName>
</protein>
<name>A0AAX4P7K8_9CHLO</name>
<keyword evidence="5 8" id="KW-1133">Transmembrane helix</keyword>
<feature type="transmembrane region" description="Helical" evidence="8">
    <location>
        <begin position="298"/>
        <end position="315"/>
    </location>
</feature>
<dbReference type="GO" id="GO:0005886">
    <property type="term" value="C:plasma membrane"/>
    <property type="evidence" value="ECO:0007669"/>
    <property type="project" value="UniProtKB-SubCell"/>
</dbReference>
<evidence type="ECO:0000313" key="10">
    <source>
        <dbReference type="EMBL" id="WZN62317.1"/>
    </source>
</evidence>
<feature type="transmembrane region" description="Helical" evidence="8">
    <location>
        <begin position="134"/>
        <end position="153"/>
    </location>
</feature>
<dbReference type="AlphaFoldDB" id="A0AAX4P7K8"/>
<reference evidence="10 11" key="1">
    <citation type="submission" date="2024-03" db="EMBL/GenBank/DDBJ databases">
        <title>Complete genome sequence of the green alga Chloropicon roscoffensis RCC1871.</title>
        <authorList>
            <person name="Lemieux C."/>
            <person name="Pombert J.-F."/>
            <person name="Otis C."/>
            <person name="Turmel M."/>
        </authorList>
    </citation>
    <scope>NUCLEOTIDE SEQUENCE [LARGE SCALE GENOMIC DNA]</scope>
    <source>
        <strain evidence="10 11">RCC1871</strain>
    </source>
</reference>
<feature type="transmembrane region" description="Helical" evidence="8">
    <location>
        <begin position="253"/>
        <end position="277"/>
    </location>
</feature>
<accession>A0AAX4P7K8</accession>